<gene>
    <name evidence="6" type="ORF">SAMN02745130_03244</name>
</gene>
<reference evidence="6 7" key="1">
    <citation type="submission" date="2017-02" db="EMBL/GenBank/DDBJ databases">
        <authorList>
            <person name="Peterson S.W."/>
        </authorList>
    </citation>
    <scope>NUCLEOTIDE SEQUENCE [LARGE SCALE GENOMIC DNA]</scope>
    <source>
        <strain evidence="6 7">ATCC 49788</strain>
    </source>
</reference>
<dbReference type="RefSeq" id="WP_078923687.1">
    <property type="nucleotide sequence ID" value="NZ_FUYB01000020.1"/>
</dbReference>
<keyword evidence="7" id="KW-1185">Reference proteome</keyword>
<dbReference type="InterPro" id="IPR050574">
    <property type="entry name" value="HPF/YfiA_ribosome-assoc"/>
</dbReference>
<dbReference type="InterPro" id="IPR036567">
    <property type="entry name" value="RHF-like"/>
</dbReference>
<dbReference type="PANTHER" id="PTHR33231:SF1">
    <property type="entry name" value="30S RIBOSOMAL PROTEIN"/>
    <property type="match status" value="1"/>
</dbReference>
<evidence type="ECO:0000313" key="7">
    <source>
        <dbReference type="Proteomes" id="UP000190460"/>
    </source>
</evidence>
<dbReference type="STRING" id="92487.SAMN02745130_03244"/>
<evidence type="ECO:0000256" key="3">
    <source>
        <dbReference type="ARBA" id="ARBA00038695"/>
    </source>
</evidence>
<protein>
    <recommendedName>
        <fullName evidence="4">Ribosome hibernation promoting factor</fullName>
    </recommendedName>
    <alternativeName>
        <fullName evidence="5">Hibernation factor HPF</fullName>
    </alternativeName>
</protein>
<name>A0A1T4XNY1_9GAMM</name>
<dbReference type="GO" id="GO:0022627">
    <property type="term" value="C:cytosolic small ribosomal subunit"/>
    <property type="evidence" value="ECO:0007669"/>
    <property type="project" value="TreeGrafter"/>
</dbReference>
<proteinExistence type="inferred from homology"/>
<accession>A0A1T4XNY1</accession>
<sequence length="111" mass="12891">MQLEITGHHIEVTPALNSYIKEKFERIKRHFDQVLNVHVILEVENKTLHSAEATIHVSGNQIYANAKEDNMYASIDALCDKLDRQVLKHKDKLKNHHRDENLRTIQLQAAD</sequence>
<dbReference type="InterPro" id="IPR003489">
    <property type="entry name" value="RHF/RaiA"/>
</dbReference>
<dbReference type="EMBL" id="FUYB01000020">
    <property type="protein sequence ID" value="SKA91264.1"/>
    <property type="molecule type" value="Genomic_DNA"/>
</dbReference>
<dbReference type="GO" id="GO:0045900">
    <property type="term" value="P:negative regulation of translational elongation"/>
    <property type="evidence" value="ECO:0007669"/>
    <property type="project" value="TreeGrafter"/>
</dbReference>
<evidence type="ECO:0000256" key="1">
    <source>
        <dbReference type="ARBA" id="ARBA00022845"/>
    </source>
</evidence>
<organism evidence="6 7">
    <name type="scientific">Thiothrix eikelboomii</name>
    <dbReference type="NCBI Taxonomy" id="92487"/>
    <lineage>
        <taxon>Bacteria</taxon>
        <taxon>Pseudomonadati</taxon>
        <taxon>Pseudomonadota</taxon>
        <taxon>Gammaproteobacteria</taxon>
        <taxon>Thiotrichales</taxon>
        <taxon>Thiotrichaceae</taxon>
        <taxon>Thiothrix</taxon>
    </lineage>
</organism>
<evidence type="ECO:0000256" key="2">
    <source>
        <dbReference type="ARBA" id="ARBA00038434"/>
    </source>
</evidence>
<dbReference type="Pfam" id="PF02482">
    <property type="entry name" value="Ribosomal_S30AE"/>
    <property type="match status" value="1"/>
</dbReference>
<evidence type="ECO:0000256" key="5">
    <source>
        <dbReference type="ARBA" id="ARBA00041319"/>
    </source>
</evidence>
<evidence type="ECO:0000313" key="6">
    <source>
        <dbReference type="EMBL" id="SKA91264.1"/>
    </source>
</evidence>
<keyword evidence="1" id="KW-0810">Translation regulation</keyword>
<comment type="subunit">
    <text evidence="3">Associates exclusively with 100S ribosomes, which are dimers of 70S ribosomes.</text>
</comment>
<dbReference type="SUPFAM" id="SSF69754">
    <property type="entry name" value="Ribosome binding protein Y (YfiA homologue)"/>
    <property type="match status" value="1"/>
</dbReference>
<dbReference type="Gene3D" id="3.30.160.100">
    <property type="entry name" value="Ribosome hibernation promotion factor-like"/>
    <property type="match status" value="1"/>
</dbReference>
<dbReference type="AlphaFoldDB" id="A0A1T4XNY1"/>
<dbReference type="FunFam" id="3.30.160.100:FF:000001">
    <property type="entry name" value="Ribosome hibernation promoting factor"/>
    <property type="match status" value="1"/>
</dbReference>
<dbReference type="PANTHER" id="PTHR33231">
    <property type="entry name" value="30S RIBOSOMAL PROTEIN"/>
    <property type="match status" value="1"/>
</dbReference>
<dbReference type="GO" id="GO:0043024">
    <property type="term" value="F:ribosomal small subunit binding"/>
    <property type="evidence" value="ECO:0007669"/>
    <property type="project" value="TreeGrafter"/>
</dbReference>
<dbReference type="NCBIfam" id="TIGR00741">
    <property type="entry name" value="yfiA"/>
    <property type="match status" value="1"/>
</dbReference>
<dbReference type="OrthoDB" id="9795980at2"/>
<evidence type="ECO:0000256" key="4">
    <source>
        <dbReference type="ARBA" id="ARBA00041148"/>
    </source>
</evidence>
<dbReference type="CDD" id="cd00552">
    <property type="entry name" value="RaiA"/>
    <property type="match status" value="1"/>
</dbReference>
<dbReference type="Proteomes" id="UP000190460">
    <property type="component" value="Unassembled WGS sequence"/>
</dbReference>
<comment type="similarity">
    <text evidence="2">Belongs to the HPF/YfiA ribosome-associated protein family. Short HPF subfamily.</text>
</comment>